<keyword evidence="1" id="KW-0732">Signal</keyword>
<dbReference type="InterPro" id="IPR038765">
    <property type="entry name" value="Papain-like_cys_pep_sf"/>
</dbReference>
<dbReference type="Proteomes" id="UP000268094">
    <property type="component" value="Unassembled WGS sequence"/>
</dbReference>
<evidence type="ECO:0000256" key="1">
    <source>
        <dbReference type="SAM" id="SignalP"/>
    </source>
</evidence>
<organism evidence="2 3">
    <name type="scientific">Corallococcus terminator</name>
    <dbReference type="NCBI Taxonomy" id="2316733"/>
    <lineage>
        <taxon>Bacteria</taxon>
        <taxon>Pseudomonadati</taxon>
        <taxon>Myxococcota</taxon>
        <taxon>Myxococcia</taxon>
        <taxon>Myxococcales</taxon>
        <taxon>Cystobacterineae</taxon>
        <taxon>Myxococcaceae</taxon>
        <taxon>Corallococcus</taxon>
    </lineage>
</organism>
<sequence length="331" mass="35849">MTFAGVCALALLAQVPPPAASPTPAAPVPPARAVPASLSAPAHPLAPSLPAPVRENGWKPLTPEQRAALIADQAQTPLAERLLGMSERFLNTPYVLSPLGEGQGVDPDPTFRLDAVDCLTFVEETLALGMAQGEPEVPALLERIRYASTPSYEDRNHLMEAQWLPNNIKKGLLVDVTRRYAKDDAIAVTKTLTAHTWQSRSSQALQLPRERQPVGTFGLTMIPLDKVLTHARDVASGTILVVLREDLPLKATRITHLGFVVQKKKRTYLRHASRGGYNRVVDEDLETFLARNARYDKWKVTGVSLFEARRPPPTLVAQPAPAAGSAAVGAP</sequence>
<comment type="caution">
    <text evidence="2">The sequence shown here is derived from an EMBL/GenBank/DDBJ whole genome shotgun (WGS) entry which is preliminary data.</text>
</comment>
<reference evidence="3" key="1">
    <citation type="submission" date="2018-09" db="EMBL/GenBank/DDBJ databases">
        <authorList>
            <person name="Livingstone P.G."/>
            <person name="Whitworth D.E."/>
        </authorList>
    </citation>
    <scope>NUCLEOTIDE SEQUENCE [LARGE SCALE GENOMIC DNA]</scope>
    <source>
        <strain evidence="3">CA054A</strain>
    </source>
</reference>
<dbReference type="Pfam" id="PF07313">
    <property type="entry name" value="AmiA-like"/>
    <property type="match status" value="1"/>
</dbReference>
<keyword evidence="3" id="KW-1185">Reference proteome</keyword>
<feature type="signal peptide" evidence="1">
    <location>
        <begin position="1"/>
        <end position="19"/>
    </location>
</feature>
<dbReference type="InterPro" id="IPR010846">
    <property type="entry name" value="AmiA-like"/>
</dbReference>
<feature type="chain" id="PRO_5017292972" evidence="1">
    <location>
        <begin position="20"/>
        <end position="331"/>
    </location>
</feature>
<evidence type="ECO:0000313" key="3">
    <source>
        <dbReference type="Proteomes" id="UP000268094"/>
    </source>
</evidence>
<dbReference type="EMBL" id="RAVZ01000132">
    <property type="protein sequence ID" value="RKG85478.1"/>
    <property type="molecule type" value="Genomic_DNA"/>
</dbReference>
<dbReference type="Gene3D" id="1.10.3670.10">
    <property type="entry name" value="Putative xylanase like domain"/>
    <property type="match status" value="1"/>
</dbReference>
<dbReference type="OrthoDB" id="1409585at2"/>
<gene>
    <name evidence="2" type="ORF">D7V88_19810</name>
</gene>
<dbReference type="SUPFAM" id="SSF54001">
    <property type="entry name" value="Cysteine proteinases"/>
    <property type="match status" value="1"/>
</dbReference>
<dbReference type="AlphaFoldDB" id="A0A3A8IS28"/>
<protein>
    <submittedName>
        <fullName evidence="2">DUF1460 domain-containing protein</fullName>
    </submittedName>
</protein>
<dbReference type="RefSeq" id="WP_120542212.1">
    <property type="nucleotide sequence ID" value="NZ_RAVZ01000132.1"/>
</dbReference>
<proteinExistence type="predicted"/>
<evidence type="ECO:0000313" key="2">
    <source>
        <dbReference type="EMBL" id="RKG85478.1"/>
    </source>
</evidence>
<accession>A0A3A8IS28</accession>
<name>A0A3A8IS28_9BACT</name>
<dbReference type="Gene3D" id="2.30.260.10">
    <property type="entry name" value="putative xylanase like domain"/>
    <property type="match status" value="1"/>
</dbReference>